<feature type="domain" description="Heme-copper oxidase subunit III family profile" evidence="10">
    <location>
        <begin position="53"/>
        <end position="220"/>
    </location>
</feature>
<evidence type="ECO:0000259" key="10">
    <source>
        <dbReference type="PROSITE" id="PS50253"/>
    </source>
</evidence>
<dbReference type="InterPro" id="IPR013833">
    <property type="entry name" value="Cyt_c_oxidase_su3_a-hlx"/>
</dbReference>
<dbReference type="GO" id="GO:0019646">
    <property type="term" value="P:aerobic electron transport chain"/>
    <property type="evidence" value="ECO:0007669"/>
    <property type="project" value="InterPro"/>
</dbReference>
<feature type="transmembrane region" description="Helical" evidence="9">
    <location>
        <begin position="198"/>
        <end position="217"/>
    </location>
</feature>
<evidence type="ECO:0000256" key="9">
    <source>
        <dbReference type="SAM" id="Phobius"/>
    </source>
</evidence>
<dbReference type="InterPro" id="IPR024791">
    <property type="entry name" value="Cyt_c/ubiquinol_Oxase_su3"/>
</dbReference>
<keyword evidence="4 8" id="KW-0812">Transmembrane</keyword>
<keyword evidence="5" id="KW-1278">Translocase</keyword>
<sequence>MSLIPLYSSWGVMIFVVSVFLWNLFGVWLFVIYIAFSVVFLIKEVGMGRCTHNFGFLVFILTELLTFISLFVVSHYSMPDSVFEDVHYISEFDEFPLLGCVVLLSSSILVTGFHFNYGLDRCWWYLFFGIVLGCCFMLVQFFEFSESPFYFVDCPYYVMAYSTVGLHFLHVLGGVAVLSLILFIGYKSFDRFYVEMSVWYWHFVDYIWLLVFIVFYYPASLWLPLF</sequence>
<feature type="transmembrane region" description="Helical" evidence="9">
    <location>
        <begin position="95"/>
        <end position="115"/>
    </location>
</feature>
<feature type="transmembrane region" description="Helical" evidence="9">
    <location>
        <begin position="164"/>
        <end position="186"/>
    </location>
</feature>
<dbReference type="AlphaFoldDB" id="A0A7D5BCJ3"/>
<evidence type="ECO:0000256" key="5">
    <source>
        <dbReference type="ARBA" id="ARBA00022967"/>
    </source>
</evidence>
<gene>
    <name evidence="11" type="primary">COX3</name>
</gene>
<evidence type="ECO:0000256" key="4">
    <source>
        <dbReference type="ARBA" id="ARBA00022692"/>
    </source>
</evidence>
<feature type="transmembrane region" description="Helical" evidence="9">
    <location>
        <begin position="12"/>
        <end position="42"/>
    </location>
</feature>
<dbReference type="Gene3D" id="1.20.120.80">
    <property type="entry name" value="Cytochrome c oxidase, subunit III, four-helix bundle"/>
    <property type="match status" value="1"/>
</dbReference>
<dbReference type="SUPFAM" id="SSF81452">
    <property type="entry name" value="Cytochrome c oxidase subunit III-like"/>
    <property type="match status" value="1"/>
</dbReference>
<name>A0A7D5BCJ3_9TREM</name>
<organism evidence="11">
    <name type="scientific">Hysteromorpha triloba</name>
    <dbReference type="NCBI Taxonomy" id="234889"/>
    <lineage>
        <taxon>Eukaryota</taxon>
        <taxon>Metazoa</taxon>
        <taxon>Spiralia</taxon>
        <taxon>Lophotrochozoa</taxon>
        <taxon>Platyhelminthes</taxon>
        <taxon>Trematoda</taxon>
        <taxon>Digenea</taxon>
        <taxon>Diplostomida</taxon>
        <taxon>Diplostomoidea</taxon>
        <taxon>Diplostomidae</taxon>
        <taxon>Hysteromorpha</taxon>
    </lineage>
</organism>
<dbReference type="EMBL" id="MH536511">
    <property type="protein sequence ID" value="QKW91281.1"/>
    <property type="molecule type" value="Genomic_DNA"/>
</dbReference>
<keyword evidence="6 9" id="KW-1133">Transmembrane helix</keyword>
<comment type="subcellular location">
    <subcellularLocation>
        <location evidence="1">Membrane</location>
        <topology evidence="1">Multi-pass membrane protein</topology>
    </subcellularLocation>
</comment>
<proteinExistence type="inferred from homology"/>
<keyword evidence="7 9" id="KW-0472">Membrane</keyword>
<dbReference type="PROSITE" id="PS50253">
    <property type="entry name" value="COX3"/>
    <property type="match status" value="1"/>
</dbReference>
<evidence type="ECO:0000256" key="6">
    <source>
        <dbReference type="ARBA" id="ARBA00022989"/>
    </source>
</evidence>
<dbReference type="InterPro" id="IPR035973">
    <property type="entry name" value="Cyt_c_oxidase_su3-like_sf"/>
</dbReference>
<dbReference type="PANTHER" id="PTHR11403">
    <property type="entry name" value="CYTOCHROME C OXIDASE SUBUNIT III"/>
    <property type="match status" value="1"/>
</dbReference>
<feature type="transmembrane region" description="Helical" evidence="9">
    <location>
        <begin position="54"/>
        <end position="75"/>
    </location>
</feature>
<reference evidence="11" key="1">
    <citation type="journal article" date="2018" name="Int. J. Parasitol.">
        <title>Validity of the Diplostomoidea and Diplostomida (Digenea, Platyhelminthes) upheld in phylogenomic analysis.</title>
        <authorList>
            <person name="Locke S.A."/>
            <person name="Van Dam A."/>
            <person name="Caffara M."/>
            <person name="Pinto H.A."/>
            <person name="Lopez-Hernandez D."/>
            <person name="Blanar C.A."/>
        </authorList>
    </citation>
    <scope>NUCLEOTIDE SEQUENCE</scope>
    <source>
        <strain evidence="11">H.M.Sq.ITA3.1.7</strain>
    </source>
</reference>
<evidence type="ECO:0000256" key="7">
    <source>
        <dbReference type="ARBA" id="ARBA00023136"/>
    </source>
</evidence>
<evidence type="ECO:0000256" key="1">
    <source>
        <dbReference type="ARBA" id="ARBA00004141"/>
    </source>
</evidence>
<accession>A0A7D5BCJ3</accession>
<protein>
    <recommendedName>
        <fullName evidence="3 8">Cytochrome c oxidase subunit 3</fullName>
    </recommendedName>
</protein>
<comment type="similarity">
    <text evidence="2 8">Belongs to the cytochrome c oxidase subunit 3 family.</text>
</comment>
<dbReference type="GO" id="GO:0016020">
    <property type="term" value="C:membrane"/>
    <property type="evidence" value="ECO:0007669"/>
    <property type="project" value="UniProtKB-SubCell"/>
</dbReference>
<comment type="function">
    <text evidence="8">Component of the cytochrome c oxidase, the last enzyme in the mitochondrial electron transport chain which drives oxidative phosphorylation. The respiratory chain contains 3 multisubunit complexes succinate dehydrogenase (complex II, CII), ubiquinol-cytochrome c oxidoreductase (cytochrome b-c1 complex, complex III, CIII) and cytochrome c oxidase (complex IV, CIV), that cooperate to transfer electrons derived from NADH and succinate to molecular oxygen, creating an electrochemical gradient over the inner membrane that drives transmembrane transport and the ATP synthase. Cytochrome c oxidase is the component of the respiratory chain that catalyzes the reduction of oxygen to water. Electrons originating from reduced cytochrome c in the intermembrane space (IMS) are transferred via the dinuclear copper A center (CU(A)) of subunit 2 and heme A of subunit 1 to the active site in subunit 1, a binuclear center (BNC) formed by heme A3 and copper B (CU(B)). The BNC reduces molecular oxygen to 2 water molecules using 4 electrons from cytochrome c in the IMS and 4 protons from the mitochondrial matrix.</text>
</comment>
<dbReference type="InterPro" id="IPR000298">
    <property type="entry name" value="Cyt_c_oxidase-like_su3"/>
</dbReference>
<evidence type="ECO:0000256" key="3">
    <source>
        <dbReference type="ARBA" id="ARBA00015944"/>
    </source>
</evidence>
<evidence type="ECO:0000256" key="2">
    <source>
        <dbReference type="ARBA" id="ARBA00010581"/>
    </source>
</evidence>
<evidence type="ECO:0000256" key="8">
    <source>
        <dbReference type="RuleBase" id="RU003375"/>
    </source>
</evidence>
<feature type="transmembrane region" description="Helical" evidence="9">
    <location>
        <begin position="122"/>
        <end position="144"/>
    </location>
</feature>
<dbReference type="Pfam" id="PF00510">
    <property type="entry name" value="COX3"/>
    <property type="match status" value="1"/>
</dbReference>
<keyword evidence="8 11" id="KW-0496">Mitochondrion</keyword>
<dbReference type="GO" id="GO:0004129">
    <property type="term" value="F:cytochrome-c oxidase activity"/>
    <property type="evidence" value="ECO:0007669"/>
    <property type="project" value="InterPro"/>
</dbReference>
<evidence type="ECO:0000313" key="11">
    <source>
        <dbReference type="EMBL" id="QKW91281.1"/>
    </source>
</evidence>
<dbReference type="PANTHER" id="PTHR11403:SF7">
    <property type="entry name" value="CYTOCHROME C OXIDASE SUBUNIT 3"/>
    <property type="match status" value="1"/>
</dbReference>
<geneLocation type="mitochondrion" evidence="11"/>
<dbReference type="CDD" id="cd00386">
    <property type="entry name" value="Heme_Cu_Oxidase_III_like"/>
    <property type="match status" value="1"/>
</dbReference>